<sequence>MLKLNQALLQRTQRANQSVIKQRHSMQPKPSQDEAARQDFVFDLREYLTNKVYSRITPYYHTRVEPGFEKRHGRKPADKKEVRDVMLADQGYQSWSLLQRLSQQMMFTSVIDTVERTLPDLVKQSKKDLNLGSLRLDETVEVPKYLTAYDIHQQPGGYHSEHTEDDLAAGAIYDVSLPIYSRDAMGYENDILAQAIVNYVNKYITDLRPKKILDLGCAIGNSTLPLARIFPEAEVYGIDVAAPCLRYAHARANALGVNAHFSQQNAEKTNFQDHSFDLIVSCLLLHETSHSAVPNIIRECSRILRPGGWMVHLDVYQFNKETLAPLEDFLRDWEVFNNNENFSGALREMDLQGIFEQAGFTEDTIEFTTAQATVEHTEGYEGDYYLNLPVYVAQKEVVQ</sequence>
<reference evidence="3" key="1">
    <citation type="submission" date="2018-05" db="EMBL/GenBank/DDBJ databases">
        <authorList>
            <person name="Lanie J.A."/>
            <person name="Ng W.-L."/>
            <person name="Kazmierczak K.M."/>
            <person name="Andrzejewski T.M."/>
            <person name="Davidsen T.M."/>
            <person name="Wayne K.J."/>
            <person name="Tettelin H."/>
            <person name="Glass J.I."/>
            <person name="Rusch D."/>
            <person name="Podicherti R."/>
            <person name="Tsui H.-C.T."/>
            <person name="Winkler M.E."/>
        </authorList>
    </citation>
    <scope>NUCLEOTIDE SEQUENCE</scope>
</reference>
<accession>A0A382D727</accession>
<dbReference type="SUPFAM" id="SSF53335">
    <property type="entry name" value="S-adenosyl-L-methionine-dependent methyltransferases"/>
    <property type="match status" value="1"/>
</dbReference>
<feature type="region of interest" description="Disordered" evidence="1">
    <location>
        <begin position="13"/>
        <end position="35"/>
    </location>
</feature>
<protein>
    <recommendedName>
        <fullName evidence="2">Methyltransferase domain-containing protein</fullName>
    </recommendedName>
</protein>
<evidence type="ECO:0000313" key="3">
    <source>
        <dbReference type="EMBL" id="SVB33949.1"/>
    </source>
</evidence>
<dbReference type="CDD" id="cd02440">
    <property type="entry name" value="AdoMet_MTases"/>
    <property type="match status" value="1"/>
</dbReference>
<gene>
    <name evidence="3" type="ORF">METZ01_LOCUS186803</name>
</gene>
<evidence type="ECO:0000256" key="1">
    <source>
        <dbReference type="SAM" id="MobiDB-lite"/>
    </source>
</evidence>
<feature type="domain" description="Methyltransferase" evidence="2">
    <location>
        <begin position="212"/>
        <end position="308"/>
    </location>
</feature>
<proteinExistence type="predicted"/>
<name>A0A382D727_9ZZZZ</name>
<dbReference type="Gene3D" id="3.40.50.150">
    <property type="entry name" value="Vaccinia Virus protein VP39"/>
    <property type="match status" value="1"/>
</dbReference>
<dbReference type="PANTHER" id="PTHR43591">
    <property type="entry name" value="METHYLTRANSFERASE"/>
    <property type="match status" value="1"/>
</dbReference>
<dbReference type="InterPro" id="IPR029063">
    <property type="entry name" value="SAM-dependent_MTases_sf"/>
</dbReference>
<dbReference type="EMBL" id="UINC01037843">
    <property type="protein sequence ID" value="SVB33949.1"/>
    <property type="molecule type" value="Genomic_DNA"/>
</dbReference>
<organism evidence="3">
    <name type="scientific">marine metagenome</name>
    <dbReference type="NCBI Taxonomy" id="408172"/>
    <lineage>
        <taxon>unclassified sequences</taxon>
        <taxon>metagenomes</taxon>
        <taxon>ecological metagenomes</taxon>
    </lineage>
</organism>
<dbReference type="InterPro" id="IPR041698">
    <property type="entry name" value="Methyltransf_25"/>
</dbReference>
<dbReference type="AlphaFoldDB" id="A0A382D727"/>
<dbReference type="Pfam" id="PF13649">
    <property type="entry name" value="Methyltransf_25"/>
    <property type="match status" value="1"/>
</dbReference>
<evidence type="ECO:0000259" key="2">
    <source>
        <dbReference type="Pfam" id="PF13649"/>
    </source>
</evidence>